<dbReference type="OrthoDB" id="5512568at2759"/>
<sequence>MNTVLDHNTAGDVWRRRLGVSREQAESLKGANAALESGFVCLSRIREPLGLVGGYWGMDQEVIFQVSAGSLRVAIRGILAMCDFMAKLLDSPELGNDAQSQIRLFIDRARTWVLINYV</sequence>
<comment type="caution">
    <text evidence="1">The sequence shown here is derived from an EMBL/GenBank/DDBJ whole genome shotgun (WGS) entry which is preliminary data.</text>
</comment>
<protein>
    <submittedName>
        <fullName evidence="1">Uncharacterized protein</fullName>
    </submittedName>
</protein>
<name>A0A9W8L3Z9_9FUNG</name>
<evidence type="ECO:0000313" key="1">
    <source>
        <dbReference type="EMBL" id="KAJ2686265.1"/>
    </source>
</evidence>
<organism evidence="1 2">
    <name type="scientific">Coemansia spiralis</name>
    <dbReference type="NCBI Taxonomy" id="417178"/>
    <lineage>
        <taxon>Eukaryota</taxon>
        <taxon>Fungi</taxon>
        <taxon>Fungi incertae sedis</taxon>
        <taxon>Zoopagomycota</taxon>
        <taxon>Kickxellomycotina</taxon>
        <taxon>Kickxellomycetes</taxon>
        <taxon>Kickxellales</taxon>
        <taxon>Kickxellaceae</taxon>
        <taxon>Coemansia</taxon>
    </lineage>
</organism>
<reference evidence="1" key="1">
    <citation type="submission" date="2022-07" db="EMBL/GenBank/DDBJ databases">
        <title>Phylogenomic reconstructions and comparative analyses of Kickxellomycotina fungi.</title>
        <authorList>
            <person name="Reynolds N.K."/>
            <person name="Stajich J.E."/>
            <person name="Barry K."/>
            <person name="Grigoriev I.V."/>
            <person name="Crous P."/>
            <person name="Smith M.E."/>
        </authorList>
    </citation>
    <scope>NUCLEOTIDE SEQUENCE</scope>
    <source>
        <strain evidence="1">CBS 109367</strain>
    </source>
</reference>
<dbReference type="Proteomes" id="UP001151516">
    <property type="component" value="Unassembled WGS sequence"/>
</dbReference>
<dbReference type="AlphaFoldDB" id="A0A9W8L3Z9"/>
<evidence type="ECO:0000313" key="2">
    <source>
        <dbReference type="Proteomes" id="UP001151516"/>
    </source>
</evidence>
<accession>A0A9W8L3Z9</accession>
<gene>
    <name evidence="1" type="ORF">IWW39_003738</name>
</gene>
<dbReference type="EMBL" id="JANBTX010000115">
    <property type="protein sequence ID" value="KAJ2686265.1"/>
    <property type="molecule type" value="Genomic_DNA"/>
</dbReference>
<keyword evidence="2" id="KW-1185">Reference proteome</keyword>
<proteinExistence type="predicted"/>